<dbReference type="RefSeq" id="WP_188800186.1">
    <property type="nucleotide sequence ID" value="NZ_BMIZ01000002.1"/>
</dbReference>
<comment type="similarity">
    <text evidence="3">Belongs to the methyl-accepting chemotaxis (MCP) protein family.</text>
</comment>
<dbReference type="InterPro" id="IPR004090">
    <property type="entry name" value="Chemotax_Me-accpt_rcpt"/>
</dbReference>
<dbReference type="SUPFAM" id="SSF58104">
    <property type="entry name" value="Methyl-accepting chemotaxis protein (MCP) signaling domain"/>
    <property type="match status" value="1"/>
</dbReference>
<dbReference type="Gene3D" id="1.10.287.950">
    <property type="entry name" value="Methyl-accepting chemotaxis protein"/>
    <property type="match status" value="1"/>
</dbReference>
<reference evidence="8 9" key="1">
    <citation type="submission" date="2020-10" db="EMBL/GenBank/DDBJ databases">
        <title>Phylogeny of dyella-like bacteria.</title>
        <authorList>
            <person name="Fu J."/>
        </authorList>
    </citation>
    <scope>NUCLEOTIDE SEQUENCE [LARGE SCALE GENOMIC DNA]</scope>
    <source>
        <strain evidence="8 9">DHOB09</strain>
    </source>
</reference>
<keyword evidence="5" id="KW-1133">Transmembrane helix</keyword>
<dbReference type="Proteomes" id="UP000663181">
    <property type="component" value="Chromosome"/>
</dbReference>
<feature type="transmembrane region" description="Helical" evidence="5">
    <location>
        <begin position="12"/>
        <end position="32"/>
    </location>
</feature>
<proteinExistence type="inferred from homology"/>
<evidence type="ECO:0000256" key="1">
    <source>
        <dbReference type="ARBA" id="ARBA00022481"/>
    </source>
</evidence>
<evidence type="ECO:0000256" key="5">
    <source>
        <dbReference type="SAM" id="Phobius"/>
    </source>
</evidence>
<organism evidence="8 9">
    <name type="scientific">Dyella caseinilytica</name>
    <dbReference type="NCBI Taxonomy" id="1849581"/>
    <lineage>
        <taxon>Bacteria</taxon>
        <taxon>Pseudomonadati</taxon>
        <taxon>Pseudomonadota</taxon>
        <taxon>Gammaproteobacteria</taxon>
        <taxon>Lysobacterales</taxon>
        <taxon>Rhodanobacteraceae</taxon>
        <taxon>Dyella</taxon>
    </lineage>
</organism>
<protein>
    <submittedName>
        <fullName evidence="8">HAMP domain-containing protein</fullName>
    </submittedName>
</protein>
<name>A0ABX7GRA2_9GAMM</name>
<dbReference type="PRINTS" id="PR00260">
    <property type="entry name" value="CHEMTRNSDUCR"/>
</dbReference>
<dbReference type="InterPro" id="IPR003660">
    <property type="entry name" value="HAMP_dom"/>
</dbReference>
<keyword evidence="5" id="KW-0812">Transmembrane</keyword>
<keyword evidence="5" id="KW-0472">Membrane</keyword>
<evidence type="ECO:0000256" key="4">
    <source>
        <dbReference type="PROSITE-ProRule" id="PRU00284"/>
    </source>
</evidence>
<evidence type="ECO:0000313" key="8">
    <source>
        <dbReference type="EMBL" id="QRN52954.1"/>
    </source>
</evidence>
<evidence type="ECO:0000256" key="3">
    <source>
        <dbReference type="ARBA" id="ARBA00029447"/>
    </source>
</evidence>
<sequence>MIRYTIKLRMGARLGLLLLFLMAIGIVGIYGIERANAGAERLYRVDVLALADSGHRLNVSDAHERAAAAQVFEQHLALAQAHYSEIAAEGHYIGDVALGVVLFGLLLTVVSDGLFVRSITARIRAALELARTVASGRLDNHIPTLYSDEIGELRSAFREMDEHLSSVIRRVRGSADTVNGTSRALASGNSELAALMHEQASSLSEAATSMEAMAQIIRRTANNAGEADQLAAQARAQAERGGTAMAQMTQAMEAIGQSSHRIADITGEIDGIAFQTNLLALNAAVEAARAGEQGRGFAVVAEEVRNLAQRSAGAAREIKRVIGESQTTVAEGAQWVHRSCVDFEDIMQSIRKLSDIVGEIAAASEHQAADVAQVSTTVTRMNTSMSKHHDQVQTVNHASQALLEQAGMLANEVEYFNFAAESQAVTA</sequence>
<accession>A0ABX7GRA2</accession>
<dbReference type="PANTHER" id="PTHR43531">
    <property type="entry name" value="PROTEIN ICFG"/>
    <property type="match status" value="1"/>
</dbReference>
<dbReference type="SMART" id="SM00304">
    <property type="entry name" value="HAMP"/>
    <property type="match status" value="1"/>
</dbReference>
<dbReference type="InterPro" id="IPR004089">
    <property type="entry name" value="MCPsignal_dom"/>
</dbReference>
<dbReference type="SMART" id="SM00283">
    <property type="entry name" value="MA"/>
    <property type="match status" value="1"/>
</dbReference>
<evidence type="ECO:0000313" key="9">
    <source>
        <dbReference type="Proteomes" id="UP000663181"/>
    </source>
</evidence>
<dbReference type="Pfam" id="PF00015">
    <property type="entry name" value="MCPsignal"/>
    <property type="match status" value="1"/>
</dbReference>
<gene>
    <name evidence="8" type="ORF">ISN74_16125</name>
</gene>
<dbReference type="InterPro" id="IPR051310">
    <property type="entry name" value="MCP_chemotaxis"/>
</dbReference>
<feature type="domain" description="HAMP" evidence="7">
    <location>
        <begin position="117"/>
        <end position="169"/>
    </location>
</feature>
<evidence type="ECO:0000259" key="6">
    <source>
        <dbReference type="PROSITE" id="PS50111"/>
    </source>
</evidence>
<dbReference type="EMBL" id="CP064030">
    <property type="protein sequence ID" value="QRN52954.1"/>
    <property type="molecule type" value="Genomic_DNA"/>
</dbReference>
<dbReference type="PROSITE" id="PS50111">
    <property type="entry name" value="CHEMOTAXIS_TRANSDUC_2"/>
    <property type="match status" value="1"/>
</dbReference>
<keyword evidence="1" id="KW-0488">Methylation</keyword>
<keyword evidence="9" id="KW-1185">Reference proteome</keyword>
<evidence type="ECO:0000256" key="2">
    <source>
        <dbReference type="ARBA" id="ARBA00023224"/>
    </source>
</evidence>
<dbReference type="Pfam" id="PF00672">
    <property type="entry name" value="HAMP"/>
    <property type="match status" value="1"/>
</dbReference>
<keyword evidence="2 4" id="KW-0807">Transducer</keyword>
<dbReference type="CDD" id="cd06225">
    <property type="entry name" value="HAMP"/>
    <property type="match status" value="1"/>
</dbReference>
<dbReference type="PANTHER" id="PTHR43531:SF14">
    <property type="entry name" value="METHYL-ACCEPTING CHEMOTAXIS PROTEIN I-RELATED"/>
    <property type="match status" value="1"/>
</dbReference>
<dbReference type="PROSITE" id="PS50885">
    <property type="entry name" value="HAMP"/>
    <property type="match status" value="1"/>
</dbReference>
<evidence type="ECO:0000259" key="7">
    <source>
        <dbReference type="PROSITE" id="PS50885"/>
    </source>
</evidence>
<feature type="domain" description="Methyl-accepting transducer" evidence="6">
    <location>
        <begin position="174"/>
        <end position="396"/>
    </location>
</feature>